<dbReference type="AlphaFoldDB" id="A0AAD7FDF7"/>
<organism evidence="1 2">
    <name type="scientific">Mycena rosella</name>
    <name type="common">Pink bonnet</name>
    <name type="synonym">Agaricus rosellus</name>
    <dbReference type="NCBI Taxonomy" id="1033263"/>
    <lineage>
        <taxon>Eukaryota</taxon>
        <taxon>Fungi</taxon>
        <taxon>Dikarya</taxon>
        <taxon>Basidiomycota</taxon>
        <taxon>Agaricomycotina</taxon>
        <taxon>Agaricomycetes</taxon>
        <taxon>Agaricomycetidae</taxon>
        <taxon>Agaricales</taxon>
        <taxon>Marasmiineae</taxon>
        <taxon>Mycenaceae</taxon>
        <taxon>Mycena</taxon>
    </lineage>
</organism>
<name>A0AAD7FDF7_MYCRO</name>
<reference evidence="1" key="1">
    <citation type="submission" date="2023-03" db="EMBL/GenBank/DDBJ databases">
        <title>Massive genome expansion in bonnet fungi (Mycena s.s.) driven by repeated elements and novel gene families across ecological guilds.</title>
        <authorList>
            <consortium name="Lawrence Berkeley National Laboratory"/>
            <person name="Harder C.B."/>
            <person name="Miyauchi S."/>
            <person name="Viragh M."/>
            <person name="Kuo A."/>
            <person name="Thoen E."/>
            <person name="Andreopoulos B."/>
            <person name="Lu D."/>
            <person name="Skrede I."/>
            <person name="Drula E."/>
            <person name="Henrissat B."/>
            <person name="Morin E."/>
            <person name="Kohler A."/>
            <person name="Barry K."/>
            <person name="LaButti K."/>
            <person name="Morin E."/>
            <person name="Salamov A."/>
            <person name="Lipzen A."/>
            <person name="Mereny Z."/>
            <person name="Hegedus B."/>
            <person name="Baldrian P."/>
            <person name="Stursova M."/>
            <person name="Weitz H."/>
            <person name="Taylor A."/>
            <person name="Grigoriev I.V."/>
            <person name="Nagy L.G."/>
            <person name="Martin F."/>
            <person name="Kauserud H."/>
        </authorList>
    </citation>
    <scope>NUCLEOTIDE SEQUENCE</scope>
    <source>
        <strain evidence="1">CBHHK067</strain>
    </source>
</reference>
<evidence type="ECO:0000313" key="1">
    <source>
        <dbReference type="EMBL" id="KAJ7613795.1"/>
    </source>
</evidence>
<protein>
    <submittedName>
        <fullName evidence="1">Uncharacterized protein</fullName>
    </submittedName>
</protein>
<gene>
    <name evidence="1" type="ORF">B0H17DRAFT_1153097</name>
</gene>
<comment type="caution">
    <text evidence="1">The sequence shown here is derived from an EMBL/GenBank/DDBJ whole genome shotgun (WGS) entry which is preliminary data.</text>
</comment>
<evidence type="ECO:0000313" key="2">
    <source>
        <dbReference type="Proteomes" id="UP001221757"/>
    </source>
</evidence>
<sequence length="114" mass="12793">MEDKLQIPATIEKNSLLEKLKSNFEDIAQVRASTLQAEHKPFMLTTFRYIKKDPAGFRVGDIVKMGFALVGFRQASRNEDDKQIYDSFAKAAFKAHSTNEAKAPSVGSRPMQVV</sequence>
<proteinExistence type="predicted"/>
<accession>A0AAD7FDF7</accession>
<keyword evidence="2" id="KW-1185">Reference proteome</keyword>
<dbReference type="Proteomes" id="UP001221757">
    <property type="component" value="Unassembled WGS sequence"/>
</dbReference>
<dbReference type="EMBL" id="JARKIE010000887">
    <property type="protein sequence ID" value="KAJ7613795.1"/>
    <property type="molecule type" value="Genomic_DNA"/>
</dbReference>